<proteinExistence type="predicted"/>
<dbReference type="AlphaFoldDB" id="A0A3T0KLW8"/>
<accession>A0A3T0KLW8</accession>
<dbReference type="KEGG" id="pasa:BAOM_0666"/>
<dbReference type="SUPFAM" id="SSF56059">
    <property type="entry name" value="Glutathione synthetase ATP-binding domain-like"/>
    <property type="match status" value="1"/>
</dbReference>
<organism evidence="1 2">
    <name type="scientific">Peribacillus asahii</name>
    <dbReference type="NCBI Taxonomy" id="228899"/>
    <lineage>
        <taxon>Bacteria</taxon>
        <taxon>Bacillati</taxon>
        <taxon>Bacillota</taxon>
        <taxon>Bacilli</taxon>
        <taxon>Bacillales</taxon>
        <taxon>Bacillaceae</taxon>
        <taxon>Peribacillus</taxon>
    </lineage>
</organism>
<sequence>MFYNKSLRKAGEGVMKTLLFVTDLYYEAKGRNYYEEDLFLTSKLREAFNLVICHPEDIEAFEDNADLIVFRNAGPVANFKDKYEAFRNRIVSKHLNTYNSFNGKADMNGKEYLIELTNAHFPVIPTIDNLDSLNKLPSVDTYIVKPKDGADSIGMEFVTKDELSEKVNSETRNPLVQPFINFEYEVSFYFIDKEFQYALYAPDKDKRWELKEYVSTEEDLAFAKRFIDWNNLNWGIQRVDACRSEQGELLLVELEDLNPYLSLLELSEETRQNFVEAMKKSLQKALQI</sequence>
<protein>
    <recommendedName>
        <fullName evidence="3">ATP-grasp domain-containing protein</fullName>
    </recommendedName>
</protein>
<dbReference type="Proteomes" id="UP000283095">
    <property type="component" value="Chromosome"/>
</dbReference>
<evidence type="ECO:0008006" key="3">
    <source>
        <dbReference type="Google" id="ProtNLM"/>
    </source>
</evidence>
<name>A0A3T0KLW8_9BACI</name>
<gene>
    <name evidence="1" type="ORF">BAOM_0666</name>
</gene>
<evidence type="ECO:0000313" key="2">
    <source>
        <dbReference type="Proteomes" id="UP000283095"/>
    </source>
</evidence>
<dbReference type="EMBL" id="CP026095">
    <property type="protein sequence ID" value="AZV41298.1"/>
    <property type="molecule type" value="Genomic_DNA"/>
</dbReference>
<evidence type="ECO:0000313" key="1">
    <source>
        <dbReference type="EMBL" id="AZV41298.1"/>
    </source>
</evidence>
<reference evidence="1 2" key="1">
    <citation type="submission" date="2018-01" db="EMBL/GenBank/DDBJ databases">
        <title>Bacillus asahii Genome sequencing and assembly.</title>
        <authorList>
            <person name="Jiang H."/>
            <person name="Feng Y."/>
            <person name="Zhao F."/>
            <person name="Lin X."/>
        </authorList>
    </citation>
    <scope>NUCLEOTIDE SEQUENCE [LARGE SCALE GENOMIC DNA]</scope>
    <source>
        <strain evidence="1 2">OM18</strain>
    </source>
</reference>